<gene>
    <name evidence="8" type="ORF">IAR55_002947</name>
</gene>
<sequence>MVGQCVTTTPSSLTPQALRLLSREIVTLRSDPPEGVRVVVDEDDLTNMEGWVQGPSGTPYEGGYFRIRFSFGMEYPNLPPKCTMITKIFHPNFSKSGEICVDTLKKGWKKEYGVGHVLVTIKCLLIHPNPESALDEEAGKQLLADYDGYCKYAKLMTNIHATPKLPPAEFRSTTSSSSSTSKQAQLPQPSSSRPPNSSSSTTASTNTSKPAPLGMSVSQEQSPVIEQSGTVADDTFKTVKSVPVTKGPAVGGVKTGAASKAKRGVKRL</sequence>
<dbReference type="Pfam" id="PF00179">
    <property type="entry name" value="UQ_con"/>
    <property type="match status" value="1"/>
</dbReference>
<evidence type="ECO:0000256" key="4">
    <source>
        <dbReference type="ARBA" id="ARBA00022786"/>
    </source>
</evidence>
<dbReference type="RefSeq" id="XP_066803559.1">
    <property type="nucleotide sequence ID" value="XM_066946058.1"/>
</dbReference>
<feature type="domain" description="UBC core" evidence="7">
    <location>
        <begin position="16"/>
        <end position="162"/>
    </location>
</feature>
<dbReference type="PANTHER" id="PTHR24067">
    <property type="entry name" value="UBIQUITIN-CONJUGATING ENZYME E2"/>
    <property type="match status" value="1"/>
</dbReference>
<dbReference type="InterPro" id="IPR050113">
    <property type="entry name" value="Ub_conjugating_enzyme"/>
</dbReference>
<evidence type="ECO:0000256" key="5">
    <source>
        <dbReference type="ARBA" id="ARBA00022840"/>
    </source>
</evidence>
<protein>
    <recommendedName>
        <fullName evidence="1">E2 ubiquitin-conjugating enzyme</fullName>
        <ecNumber evidence="1">2.3.2.23</ecNumber>
    </recommendedName>
</protein>
<dbReference type="Proteomes" id="UP001388673">
    <property type="component" value="Unassembled WGS sequence"/>
</dbReference>
<dbReference type="PROSITE" id="PS50127">
    <property type="entry name" value="UBC_2"/>
    <property type="match status" value="1"/>
</dbReference>
<dbReference type="GeneID" id="92180205"/>
<proteinExistence type="predicted"/>
<name>A0AAW0YQM5_9TREE</name>
<evidence type="ECO:0000313" key="8">
    <source>
        <dbReference type="EMBL" id="KAK8858718.1"/>
    </source>
</evidence>
<comment type="caution">
    <text evidence="8">The sequence shown here is derived from an EMBL/GenBank/DDBJ whole genome shotgun (WGS) entry which is preliminary data.</text>
</comment>
<dbReference type="KEGG" id="kne:92180205"/>
<evidence type="ECO:0000256" key="1">
    <source>
        <dbReference type="ARBA" id="ARBA00012486"/>
    </source>
</evidence>
<keyword evidence="2" id="KW-0808">Transferase</keyword>
<feature type="compositionally biased region" description="Polar residues" evidence="6">
    <location>
        <begin position="216"/>
        <end position="230"/>
    </location>
</feature>
<evidence type="ECO:0000259" key="7">
    <source>
        <dbReference type="PROSITE" id="PS50127"/>
    </source>
</evidence>
<keyword evidence="3" id="KW-0547">Nucleotide-binding</keyword>
<dbReference type="InterPro" id="IPR016135">
    <property type="entry name" value="UBQ-conjugating_enzyme/RWD"/>
</dbReference>
<dbReference type="CDD" id="cd23804">
    <property type="entry name" value="UBCc_UBE2S"/>
    <property type="match status" value="1"/>
</dbReference>
<feature type="region of interest" description="Disordered" evidence="6">
    <location>
        <begin position="164"/>
        <end position="268"/>
    </location>
</feature>
<dbReference type="AlphaFoldDB" id="A0AAW0YQM5"/>
<dbReference type="EMBL" id="JBCAWK010000005">
    <property type="protein sequence ID" value="KAK8858718.1"/>
    <property type="molecule type" value="Genomic_DNA"/>
</dbReference>
<accession>A0AAW0YQM5</accession>
<feature type="compositionally biased region" description="Low complexity" evidence="6">
    <location>
        <begin position="172"/>
        <end position="181"/>
    </location>
</feature>
<dbReference type="InterPro" id="IPR000608">
    <property type="entry name" value="UBC"/>
</dbReference>
<evidence type="ECO:0000256" key="6">
    <source>
        <dbReference type="SAM" id="MobiDB-lite"/>
    </source>
</evidence>
<dbReference type="GO" id="GO:0005524">
    <property type="term" value="F:ATP binding"/>
    <property type="evidence" value="ECO:0007669"/>
    <property type="project" value="UniProtKB-KW"/>
</dbReference>
<feature type="compositionally biased region" description="Low complexity" evidence="6">
    <location>
        <begin position="189"/>
        <end position="212"/>
    </location>
</feature>
<dbReference type="SMART" id="SM00212">
    <property type="entry name" value="UBCc"/>
    <property type="match status" value="1"/>
</dbReference>
<dbReference type="SUPFAM" id="SSF54495">
    <property type="entry name" value="UBC-like"/>
    <property type="match status" value="1"/>
</dbReference>
<dbReference type="FunFam" id="3.10.110.10:FF:000031">
    <property type="entry name" value="Ubiquitin-conjugating enzyme E2 22"/>
    <property type="match status" value="1"/>
</dbReference>
<dbReference type="Gene3D" id="3.10.110.10">
    <property type="entry name" value="Ubiquitin Conjugating Enzyme"/>
    <property type="match status" value="1"/>
</dbReference>
<evidence type="ECO:0000256" key="2">
    <source>
        <dbReference type="ARBA" id="ARBA00022679"/>
    </source>
</evidence>
<keyword evidence="5" id="KW-0067">ATP-binding</keyword>
<keyword evidence="9" id="KW-1185">Reference proteome</keyword>
<organism evidence="8 9">
    <name type="scientific">Kwoniella newhampshirensis</name>
    <dbReference type="NCBI Taxonomy" id="1651941"/>
    <lineage>
        <taxon>Eukaryota</taxon>
        <taxon>Fungi</taxon>
        <taxon>Dikarya</taxon>
        <taxon>Basidiomycota</taxon>
        <taxon>Agaricomycotina</taxon>
        <taxon>Tremellomycetes</taxon>
        <taxon>Tremellales</taxon>
        <taxon>Cryptococcaceae</taxon>
        <taxon>Kwoniella</taxon>
    </lineage>
</organism>
<keyword evidence="4" id="KW-0833">Ubl conjugation pathway</keyword>
<evidence type="ECO:0000256" key="3">
    <source>
        <dbReference type="ARBA" id="ARBA00022741"/>
    </source>
</evidence>
<dbReference type="GO" id="GO:0061631">
    <property type="term" value="F:ubiquitin conjugating enzyme activity"/>
    <property type="evidence" value="ECO:0007669"/>
    <property type="project" value="UniProtKB-EC"/>
</dbReference>
<evidence type="ECO:0000313" key="9">
    <source>
        <dbReference type="Proteomes" id="UP001388673"/>
    </source>
</evidence>
<reference evidence="8 9" key="1">
    <citation type="journal article" date="2024" name="bioRxiv">
        <title>Comparative genomics of Cryptococcus and Kwoniella reveals pathogenesis evolution and contrasting karyotype dynamics via intercentromeric recombination or chromosome fusion.</title>
        <authorList>
            <person name="Coelho M.A."/>
            <person name="David-Palma M."/>
            <person name="Shea T."/>
            <person name="Bowers K."/>
            <person name="McGinley-Smith S."/>
            <person name="Mohammad A.W."/>
            <person name="Gnirke A."/>
            <person name="Yurkov A.M."/>
            <person name="Nowrousian M."/>
            <person name="Sun S."/>
            <person name="Cuomo C.A."/>
            <person name="Heitman J."/>
        </authorList>
    </citation>
    <scope>NUCLEOTIDE SEQUENCE [LARGE SCALE GENOMIC DNA]</scope>
    <source>
        <strain evidence="8 9">CBS 13917</strain>
    </source>
</reference>
<dbReference type="EC" id="2.3.2.23" evidence="1"/>